<feature type="region of interest" description="Disordered" evidence="1">
    <location>
        <begin position="97"/>
        <end position="128"/>
    </location>
</feature>
<feature type="region of interest" description="Disordered" evidence="1">
    <location>
        <begin position="212"/>
        <end position="256"/>
    </location>
</feature>
<comment type="caution">
    <text evidence="3">The sequence shown here is derived from an EMBL/GenBank/DDBJ whole genome shotgun (WGS) entry which is preliminary data.</text>
</comment>
<evidence type="ECO:0000256" key="2">
    <source>
        <dbReference type="SAM" id="SignalP"/>
    </source>
</evidence>
<evidence type="ECO:0000313" key="4">
    <source>
        <dbReference type="Proteomes" id="UP000224006"/>
    </source>
</evidence>
<feature type="chain" id="PRO_5011998718" evidence="2">
    <location>
        <begin position="21"/>
        <end position="382"/>
    </location>
</feature>
<dbReference type="Proteomes" id="UP000224006">
    <property type="component" value="Chromosome I"/>
</dbReference>
<feature type="signal peptide" evidence="2">
    <location>
        <begin position="1"/>
        <end position="20"/>
    </location>
</feature>
<reference evidence="3 4" key="1">
    <citation type="submission" date="2017-09" db="EMBL/GenBank/DDBJ databases">
        <title>Genome sequencing of Besnoitia besnoiti strain Bb-Ger1.</title>
        <authorList>
            <person name="Schares G."/>
            <person name="Venepally P."/>
            <person name="Lorenzi H.A."/>
        </authorList>
    </citation>
    <scope>NUCLEOTIDE SEQUENCE [LARGE SCALE GENOMIC DNA]</scope>
    <source>
        <strain evidence="3 4">Bb-Ger1</strain>
    </source>
</reference>
<evidence type="ECO:0000256" key="1">
    <source>
        <dbReference type="SAM" id="MobiDB-lite"/>
    </source>
</evidence>
<dbReference type="AlphaFoldDB" id="A0A2A9MK36"/>
<dbReference type="VEuPathDB" id="ToxoDB:BESB_006300"/>
<name>A0A2A9MK36_BESBE</name>
<organism evidence="3 4">
    <name type="scientific">Besnoitia besnoiti</name>
    <name type="common">Apicomplexan protozoan</name>
    <dbReference type="NCBI Taxonomy" id="94643"/>
    <lineage>
        <taxon>Eukaryota</taxon>
        <taxon>Sar</taxon>
        <taxon>Alveolata</taxon>
        <taxon>Apicomplexa</taxon>
        <taxon>Conoidasida</taxon>
        <taxon>Coccidia</taxon>
        <taxon>Eucoccidiorida</taxon>
        <taxon>Eimeriorina</taxon>
        <taxon>Sarcocystidae</taxon>
        <taxon>Besnoitia</taxon>
    </lineage>
</organism>
<feature type="compositionally biased region" description="Low complexity" evidence="1">
    <location>
        <begin position="337"/>
        <end position="354"/>
    </location>
</feature>
<dbReference type="RefSeq" id="XP_029222298.1">
    <property type="nucleotide sequence ID" value="XM_029359385.1"/>
</dbReference>
<keyword evidence="4" id="KW-1185">Reference proteome</keyword>
<feature type="compositionally biased region" description="Low complexity" evidence="1">
    <location>
        <begin position="373"/>
        <end position="382"/>
    </location>
</feature>
<feature type="compositionally biased region" description="Basic and acidic residues" evidence="1">
    <location>
        <begin position="212"/>
        <end position="224"/>
    </location>
</feature>
<keyword evidence="2" id="KW-0732">Signal</keyword>
<gene>
    <name evidence="3" type="ORF">BESB_006300</name>
</gene>
<feature type="region of interest" description="Disordered" evidence="1">
    <location>
        <begin position="337"/>
        <end position="382"/>
    </location>
</feature>
<dbReference type="EMBL" id="NWUJ01000001">
    <property type="protein sequence ID" value="PFH38289.1"/>
    <property type="molecule type" value="Genomic_DNA"/>
</dbReference>
<dbReference type="GeneID" id="40305693"/>
<feature type="compositionally biased region" description="Basic and acidic residues" evidence="1">
    <location>
        <begin position="238"/>
        <end position="249"/>
    </location>
</feature>
<sequence length="382" mass="40648">MSLCAGAALILACLPSAMKANDPALQKPPTDGSRYCARSARYTAQYLQAATIRKHVALSASQLRRCRSQKGTAPASSSCSNTGSHFGGAVNLSHSLRSGLGRPMAKPAQQNVRVSQQRQAQSLPYNGEPSAAATFRYKAKAKETGEQLDEAKRASAKLTEELAAAESRLDELRESTVSKAEYNEVKGLLLEAREEVKTRDAEIDSLKKQLHAEQQEKVKLRDALTAKPSRSEQANRAGKRDAAGNHEEVDPAAQRQESTAFTDVVCELEKLRSSAKAKGAFSARRSTALVGGYCHSTTEAEQASAACDASATIGAVFQNRSQPVCLPADCVRRRPTRTSAARRSFAAPRASRCAAADDGKSAAPTRVLHAADGRAAAAPSPN</sequence>
<dbReference type="KEGG" id="bbes:BESB_006300"/>
<accession>A0A2A9MK36</accession>
<proteinExistence type="predicted"/>
<feature type="compositionally biased region" description="Polar residues" evidence="1">
    <location>
        <begin position="108"/>
        <end position="124"/>
    </location>
</feature>
<protein>
    <submittedName>
        <fullName evidence="3">Uncharacterized protein</fullName>
    </submittedName>
</protein>
<evidence type="ECO:0000313" key="3">
    <source>
        <dbReference type="EMBL" id="PFH38289.1"/>
    </source>
</evidence>